<name>A0ABT9PL25_9ACTO</name>
<dbReference type="Proteomes" id="UP001230145">
    <property type="component" value="Unassembled WGS sequence"/>
</dbReference>
<feature type="transmembrane region" description="Helical" evidence="1">
    <location>
        <begin position="44"/>
        <end position="62"/>
    </location>
</feature>
<reference evidence="2 3" key="1">
    <citation type="submission" date="2023-07" db="EMBL/GenBank/DDBJ databases">
        <title>Sequencing the genomes of 1000 actinobacteria strains.</title>
        <authorList>
            <person name="Klenk H.-P."/>
        </authorList>
    </citation>
    <scope>NUCLEOTIDE SEQUENCE [LARGE SCALE GENOMIC DNA]</scope>
    <source>
        <strain evidence="2 3">DSM 19515</strain>
    </source>
</reference>
<sequence length="167" mass="18326">MMSPSAIGWITVAALAPIGAILIMTFRKPTTSGQEQRYPRVARYLYIVGGVLLWIIGLVAINRGGSELWAGIFFLLSGLALFVGAYFTARYRLTAATDSITIHHPFRGDFVITRANSTMTPCGVVRGQEITKFTLDDGRTIKIYSPLFDIRPYTRATPHSQGRLGGS</sequence>
<feature type="transmembrane region" description="Helical" evidence="1">
    <location>
        <begin position="6"/>
        <end position="24"/>
    </location>
</feature>
<dbReference type="EMBL" id="JAUSQL010000001">
    <property type="protein sequence ID" value="MDP9833440.1"/>
    <property type="molecule type" value="Genomic_DNA"/>
</dbReference>
<evidence type="ECO:0000313" key="3">
    <source>
        <dbReference type="Proteomes" id="UP001230145"/>
    </source>
</evidence>
<protein>
    <submittedName>
        <fullName evidence="2">Uncharacterized protein</fullName>
    </submittedName>
</protein>
<keyword evidence="1" id="KW-0812">Transmembrane</keyword>
<gene>
    <name evidence="2" type="ORF">J2S45_002119</name>
</gene>
<keyword evidence="1" id="KW-1133">Transmembrane helix</keyword>
<proteinExistence type="predicted"/>
<dbReference type="RefSeq" id="WP_307635389.1">
    <property type="nucleotide sequence ID" value="NZ_JAUSQL010000001.1"/>
</dbReference>
<evidence type="ECO:0000256" key="1">
    <source>
        <dbReference type="SAM" id="Phobius"/>
    </source>
</evidence>
<organism evidence="2 3">
    <name type="scientific">Trueperella abortisuis</name>
    <dbReference type="NCBI Taxonomy" id="445930"/>
    <lineage>
        <taxon>Bacteria</taxon>
        <taxon>Bacillati</taxon>
        <taxon>Actinomycetota</taxon>
        <taxon>Actinomycetes</taxon>
        <taxon>Actinomycetales</taxon>
        <taxon>Actinomycetaceae</taxon>
        <taxon>Trueperella</taxon>
    </lineage>
</organism>
<evidence type="ECO:0000313" key="2">
    <source>
        <dbReference type="EMBL" id="MDP9833440.1"/>
    </source>
</evidence>
<feature type="transmembrane region" description="Helical" evidence="1">
    <location>
        <begin position="68"/>
        <end position="89"/>
    </location>
</feature>
<keyword evidence="1" id="KW-0472">Membrane</keyword>
<keyword evidence="3" id="KW-1185">Reference proteome</keyword>
<accession>A0ABT9PL25</accession>
<comment type="caution">
    <text evidence="2">The sequence shown here is derived from an EMBL/GenBank/DDBJ whole genome shotgun (WGS) entry which is preliminary data.</text>
</comment>